<organism evidence="2 3">
    <name type="scientific">Gonapodya prolifera (strain JEL478)</name>
    <name type="common">Monoblepharis prolifera</name>
    <dbReference type="NCBI Taxonomy" id="1344416"/>
    <lineage>
        <taxon>Eukaryota</taxon>
        <taxon>Fungi</taxon>
        <taxon>Fungi incertae sedis</taxon>
        <taxon>Chytridiomycota</taxon>
        <taxon>Chytridiomycota incertae sedis</taxon>
        <taxon>Monoblepharidomycetes</taxon>
        <taxon>Monoblepharidales</taxon>
        <taxon>Gonapodyaceae</taxon>
        <taxon>Gonapodya</taxon>
    </lineage>
</organism>
<keyword evidence="1" id="KW-0732">Signal</keyword>
<dbReference type="EMBL" id="KQ965733">
    <property type="protein sequence ID" value="KXS21280.1"/>
    <property type="molecule type" value="Genomic_DNA"/>
</dbReference>
<evidence type="ECO:0000313" key="2">
    <source>
        <dbReference type="EMBL" id="KXS21280.1"/>
    </source>
</evidence>
<evidence type="ECO:0000256" key="1">
    <source>
        <dbReference type="SAM" id="SignalP"/>
    </source>
</evidence>
<proteinExistence type="predicted"/>
<protein>
    <submittedName>
        <fullName evidence="2">Uncharacterized protein</fullName>
    </submittedName>
</protein>
<dbReference type="AlphaFoldDB" id="A0A139AX30"/>
<sequence>MKTIALIVVLAVFSIQTCTTRTYQPHPENRLYQSRSSEALFQDGILQRLAPKLAVRMQPRQATCVSDHKYCAGGCIPNTTVCCATTFGGGSCPETFVCTQTGCCPQATPTDCGHGVCAADLATCPNATIGGGGTCLTGTVSCGSCAATTGVASGGVADGCCLDPSFTCCPTNLGGGYCAPGRVCAANATCCPLDAPNFCGGRCRQAECNASSTAFRSLTAFTGPYPTPTHSSNISAILTTSIVTTSTASPTATATSGGLVAPGKPAGANISAHRLTNLLVFILVVAMMAFVW</sequence>
<feature type="signal peptide" evidence="1">
    <location>
        <begin position="1"/>
        <end position="20"/>
    </location>
</feature>
<dbReference type="Proteomes" id="UP000070544">
    <property type="component" value="Unassembled WGS sequence"/>
</dbReference>
<accession>A0A139AX30</accession>
<feature type="chain" id="PRO_5007296474" evidence="1">
    <location>
        <begin position="21"/>
        <end position="292"/>
    </location>
</feature>
<keyword evidence="3" id="KW-1185">Reference proteome</keyword>
<gene>
    <name evidence="2" type="ORF">M427DRAFT_315413</name>
</gene>
<name>A0A139AX30_GONPJ</name>
<reference evidence="2 3" key="1">
    <citation type="journal article" date="2015" name="Genome Biol. Evol.">
        <title>Phylogenomic analyses indicate that early fungi evolved digesting cell walls of algal ancestors of land plants.</title>
        <authorList>
            <person name="Chang Y."/>
            <person name="Wang S."/>
            <person name="Sekimoto S."/>
            <person name="Aerts A.L."/>
            <person name="Choi C."/>
            <person name="Clum A."/>
            <person name="LaButti K.M."/>
            <person name="Lindquist E.A."/>
            <person name="Yee Ngan C."/>
            <person name="Ohm R.A."/>
            <person name="Salamov A.A."/>
            <person name="Grigoriev I.V."/>
            <person name="Spatafora J.W."/>
            <person name="Berbee M.L."/>
        </authorList>
    </citation>
    <scope>NUCLEOTIDE SEQUENCE [LARGE SCALE GENOMIC DNA]</scope>
    <source>
        <strain evidence="2 3">JEL478</strain>
    </source>
</reference>
<evidence type="ECO:0000313" key="3">
    <source>
        <dbReference type="Proteomes" id="UP000070544"/>
    </source>
</evidence>